<accession>A0A1E4RY78</accession>
<dbReference type="GeneID" id="30989952"/>
<keyword evidence="4" id="KW-1185">Reference proteome</keyword>
<feature type="region of interest" description="Disordered" evidence="1">
    <location>
        <begin position="868"/>
        <end position="920"/>
    </location>
</feature>
<evidence type="ECO:0000256" key="1">
    <source>
        <dbReference type="SAM" id="MobiDB-lite"/>
    </source>
</evidence>
<evidence type="ECO:0000313" key="4">
    <source>
        <dbReference type="Proteomes" id="UP000094389"/>
    </source>
</evidence>
<organism evidence="2 4">
    <name type="scientific">Cyberlindnera jadinii (strain ATCC 18201 / CBS 1600 / BCRC 20928 / JCM 3617 / NBRC 0987 / NRRL Y-1542)</name>
    <name type="common">Torula yeast</name>
    <name type="synonym">Candida utilis</name>
    <dbReference type="NCBI Taxonomy" id="983966"/>
    <lineage>
        <taxon>Eukaryota</taxon>
        <taxon>Fungi</taxon>
        <taxon>Dikarya</taxon>
        <taxon>Ascomycota</taxon>
        <taxon>Saccharomycotina</taxon>
        <taxon>Saccharomycetes</taxon>
        <taxon>Phaffomycetales</taxon>
        <taxon>Phaffomycetaceae</taxon>
        <taxon>Cyberlindnera</taxon>
    </lineage>
</organism>
<reference evidence="2 4" key="1">
    <citation type="journal article" date="2016" name="Proc. Natl. Acad. Sci. U.S.A.">
        <title>Comparative genomics of biotechnologically important yeasts.</title>
        <authorList>
            <person name="Riley R."/>
            <person name="Haridas S."/>
            <person name="Wolfe K.H."/>
            <person name="Lopes M.R."/>
            <person name="Hittinger C.T."/>
            <person name="Goeker M."/>
            <person name="Salamov A.A."/>
            <person name="Wisecaver J.H."/>
            <person name="Long T.M."/>
            <person name="Calvey C.H."/>
            <person name="Aerts A.L."/>
            <person name="Barry K.W."/>
            <person name="Choi C."/>
            <person name="Clum A."/>
            <person name="Coughlan A.Y."/>
            <person name="Deshpande S."/>
            <person name="Douglass A.P."/>
            <person name="Hanson S.J."/>
            <person name="Klenk H.-P."/>
            <person name="LaButti K.M."/>
            <person name="Lapidus A."/>
            <person name="Lindquist E.A."/>
            <person name="Lipzen A.M."/>
            <person name="Meier-Kolthoff J.P."/>
            <person name="Ohm R.A."/>
            <person name="Otillar R.P."/>
            <person name="Pangilinan J.L."/>
            <person name="Peng Y."/>
            <person name="Rokas A."/>
            <person name="Rosa C.A."/>
            <person name="Scheuner C."/>
            <person name="Sibirny A.A."/>
            <person name="Slot J.C."/>
            <person name="Stielow J.B."/>
            <person name="Sun H."/>
            <person name="Kurtzman C.P."/>
            <person name="Blackwell M."/>
            <person name="Grigoriev I.V."/>
            <person name="Jeffries T.W."/>
        </authorList>
    </citation>
    <scope>NUCLEOTIDE SEQUENCE [LARGE SCALE GENOMIC DNA]</scope>
    <source>
        <strain evidence="4">ATCC 18201 / CBS 1600 / BCRC 20928 / JCM 3617 / NBRC 0987 / NRRL Y-1542</strain>
        <strain evidence="2">NRRL Y-1542</strain>
    </source>
</reference>
<feature type="compositionally biased region" description="Basic residues" evidence="1">
    <location>
        <begin position="1243"/>
        <end position="1254"/>
    </location>
</feature>
<feature type="compositionally biased region" description="Pro residues" evidence="1">
    <location>
        <begin position="629"/>
        <end position="640"/>
    </location>
</feature>
<feature type="region of interest" description="Disordered" evidence="1">
    <location>
        <begin position="1214"/>
        <end position="1254"/>
    </location>
</feature>
<feature type="region of interest" description="Disordered" evidence="1">
    <location>
        <begin position="530"/>
        <end position="550"/>
    </location>
</feature>
<feature type="region of interest" description="Disordered" evidence="1">
    <location>
        <begin position="982"/>
        <end position="1056"/>
    </location>
</feature>
<dbReference type="RefSeq" id="XP_020069282.1">
    <property type="nucleotide sequence ID" value="XM_020215556.1"/>
</dbReference>
<feature type="region of interest" description="Disordered" evidence="1">
    <location>
        <begin position="619"/>
        <end position="644"/>
    </location>
</feature>
<feature type="compositionally biased region" description="Acidic residues" evidence="1">
    <location>
        <begin position="1044"/>
        <end position="1054"/>
    </location>
</feature>
<dbReference type="AlphaFoldDB" id="A0A1E4RY78"/>
<dbReference type="InterPro" id="IPR015915">
    <property type="entry name" value="Kelch-typ_b-propeller"/>
</dbReference>
<dbReference type="GO" id="GO:0005739">
    <property type="term" value="C:mitochondrion"/>
    <property type="evidence" value="ECO:0007669"/>
    <property type="project" value="TreeGrafter"/>
</dbReference>
<feature type="compositionally biased region" description="Basic and acidic residues" evidence="1">
    <location>
        <begin position="897"/>
        <end position="906"/>
    </location>
</feature>
<proteinExistence type="predicted"/>
<evidence type="ECO:0000313" key="3">
    <source>
        <dbReference type="EMBL" id="ODV74577.1"/>
    </source>
</evidence>
<dbReference type="PANTHER" id="PTHR43503">
    <property type="entry name" value="MCG48959-RELATED"/>
    <property type="match status" value="1"/>
</dbReference>
<feature type="region of interest" description="Disordered" evidence="1">
    <location>
        <begin position="564"/>
        <end position="600"/>
    </location>
</feature>
<dbReference type="EMBL" id="KV453936">
    <property type="protein sequence ID" value="ODV72243.1"/>
    <property type="molecule type" value="Genomic_DNA"/>
</dbReference>
<feature type="compositionally biased region" description="Basic and acidic residues" evidence="1">
    <location>
        <begin position="1032"/>
        <end position="1043"/>
    </location>
</feature>
<gene>
    <name evidence="3" type="ORF">CYBJADRAFT_166385</name>
    <name evidence="2" type="ORF">CYBJADRAFT_168906</name>
</gene>
<dbReference type="Proteomes" id="UP000094389">
    <property type="component" value="Unassembled WGS sequence"/>
</dbReference>
<dbReference type="Gene3D" id="2.120.10.80">
    <property type="entry name" value="Kelch-type beta propeller"/>
    <property type="match status" value="1"/>
</dbReference>
<dbReference type="EMBL" id="KV453927">
    <property type="protein sequence ID" value="ODV74577.1"/>
    <property type="molecule type" value="Genomic_DNA"/>
</dbReference>
<dbReference type="GO" id="GO:0005829">
    <property type="term" value="C:cytosol"/>
    <property type="evidence" value="ECO:0007669"/>
    <property type="project" value="TreeGrafter"/>
</dbReference>
<evidence type="ECO:0000313" key="2">
    <source>
        <dbReference type="EMBL" id="ODV72243.1"/>
    </source>
</evidence>
<name>A0A1E4RY78_CYBJN</name>
<dbReference type="GeneID" id="30988861"/>
<dbReference type="GO" id="GO:0045454">
    <property type="term" value="P:cell redox homeostasis"/>
    <property type="evidence" value="ECO:0007669"/>
    <property type="project" value="TreeGrafter"/>
</dbReference>
<dbReference type="OrthoDB" id="10001928at2759"/>
<protein>
    <submittedName>
        <fullName evidence="2">Uncharacterized protein</fullName>
    </submittedName>
</protein>
<dbReference type="RefSeq" id="XP_020071616.1">
    <property type="nucleotide sequence ID" value="XM_020214465.1"/>
</dbReference>
<sequence length="1254" mass="138872">MAPLLPSESKVYSLSLPDESPDPRLNLSARVGAALTYTYSAVVIHGGLAMELALPKVSIETVEQALRERCGDTPWSDFLSNEIFYLNIITRSWHRFLLRDNTVKPCPRLFHSLTFTGDSIFLFGGLCLDSHNADKLVPTNDLWELTIDTGAWVCLDDGLHSGIVSRFDHSILAVSYKSPADHKQHPAIAIIGGRGELNQELMHISIFDLESKQYVNNTEMQLSLNELKTRNDSVGSSVDPHVSAGTQRAKLKMSKDNSFVISGSSKETGEGLKDEFFVLSQDISVIEHGKNPIVSLPISPNASGMRLPLSQSFHSNKSVVPRGLCRPTGDVFGSNIIVSGTNSATQEFEVFSFNRPSHKWCRLNVDNNKRRTNMYLWRSFSWHSHHKVLILGSATRPKDSSEGYTIQKFDTMVLVNQPMINSFCGVADNEGKEQPTPNFGNLKKSKTFEAYSKYIAPTSKIRTMGSVFPTYAVTLGRSAFERFGSSLTDFELVTADGDRVNVPLVLLRKRWGRCFDMLLAKAYSRAVQTLENGKEPTDEEDDTTSVMSGSNKRSVLMLNKASYTRDRADSPQFRLPFQEKTPPTPLTPLSTSGDTQSRKQSVVSIGAESILSTSTSEIPDSVNFENIPPVQPEPTEPVPPLDMRVPMKQMNSRDYLRDPMRGSISGASLASGGTNTSAVRPKELKTPVSLLKRRATSRSSSVPNIDDETFSNTGSELLSDDTLKGFLEPLLIPRALYLPFHTVTVRALTEFLFTGQLGDKWLLTPTTTDMLLIAKFYELPLLYDLISEVIYTVISKKESALMQAYVDMINDFKKKLHEVCHNNDDLINTFCTTHAHIKSSFDQIEGYLATVDDGYFNLELLRKASTITSTPSSPRSSCDASPRRLSARRTRLGKSSLSREIRHMDYDTEESDDQNSVVEHVSVNRSPIKFRTDSMSRSSLKKVEVEDSIDPLSKTVSSVIDDDSLSPKDNADVTQNSKIVLTVPEGEFSMEKQKVKESSSSPNDTDNKTTSDSDDLGVGLGLVSNVTVKKKSSTDKTNDKNNQEEDDEEEEDEEHLATWEKIAAPDSPPPDDSLMKIIYETAALACDMKMLLRCSNALDMSKALEQKKVECLKELEEFGNRLLASDLERDMTLTPANIENEGLKPRSVKSVKSEESTSVDIDHELQSATMRRGESIETTATAGTTATAASSAFDTESIISRRTLRSKLPRIGSLVSLSSTAGRKPSTAGTDDRRAPGSSTSRDKKKFLGFMRRA</sequence>
<feature type="compositionally biased region" description="Low complexity" evidence="1">
    <location>
        <begin position="868"/>
        <end position="884"/>
    </location>
</feature>
<dbReference type="SUPFAM" id="SSF117281">
    <property type="entry name" value="Kelch motif"/>
    <property type="match status" value="1"/>
</dbReference>
<dbReference type="PANTHER" id="PTHR43503:SF2">
    <property type="entry name" value="NEGATIVE REGULATOR OF SPORULATION MDS3-RELATED"/>
    <property type="match status" value="1"/>
</dbReference>
<dbReference type="STRING" id="983966.A0A1E4RY78"/>